<feature type="region of interest" description="Disordered" evidence="1">
    <location>
        <begin position="617"/>
        <end position="658"/>
    </location>
</feature>
<dbReference type="PROSITE" id="PS51257">
    <property type="entry name" value="PROKAR_LIPOPROTEIN"/>
    <property type="match status" value="1"/>
</dbReference>
<feature type="compositionally biased region" description="Low complexity" evidence="1">
    <location>
        <begin position="480"/>
        <end position="504"/>
    </location>
</feature>
<organism evidence="2 3">
    <name type="scientific">Gemmobacter fulvus</name>
    <dbReference type="NCBI Taxonomy" id="2840474"/>
    <lineage>
        <taxon>Bacteria</taxon>
        <taxon>Pseudomonadati</taxon>
        <taxon>Pseudomonadota</taxon>
        <taxon>Alphaproteobacteria</taxon>
        <taxon>Rhodobacterales</taxon>
        <taxon>Paracoccaceae</taxon>
        <taxon>Gemmobacter</taxon>
    </lineage>
</organism>
<feature type="compositionally biased region" description="Low complexity" evidence="1">
    <location>
        <begin position="624"/>
        <end position="635"/>
    </location>
</feature>
<dbReference type="KEGG" id="gfu:KM031_04040"/>
<feature type="region of interest" description="Disordered" evidence="1">
    <location>
        <begin position="86"/>
        <end position="105"/>
    </location>
</feature>
<keyword evidence="3" id="KW-1185">Reference proteome</keyword>
<sequence length="776" mass="81324">MIGASKILTVSYGTFSCTLEGFDDPFNTMKAIAEYFRDLAAEDRYFGAEPPTPDAAMLHKIAEREIQRRVEAKIQDNGVILRAGEAREQAPRSQIAPPAQTETPAVAAQPVAAPAPIAAPAMPMPETTSDSVAAKLMRIRSAVAQTTASQAKPAPLPVSAVQDYSEDDEAEALPTAVAAPVQDDSADHSPSAPAPTMIDEPLAEAETALTEEEPVLAEPEADFGAEIVLADTVETVAEAEPVAETDAVAFDDDALLASLATLEADQDAVAELPPADAAAAALPEAEVVTGPPPADDEDTLTSLLASLTADPVPVAVADPAPVAEEIAAEETEASDADLMADIAEAEALPPADLAGLDMADAALATLEETASAPEDFAADLDEAAEAALQDSLAEDAPAAAAEPEMADKAQRARARVIRIRRAPAAPAELAETLPALDHVATEALADPAPETVLSPEAEADLMRELAEVQAEAELTPAAPVRPQRPVRPVRSLRPTAAPAAEAPAAPQPEPEVQPEPEPVAEPRNRLPEAEGEAAVSRLLAETNTQMQGPENRRRLSAIAHLKAAVAATVADRRIGAKPPQSETERTDPYRADLSRMVRPASSAPRSAPLVLVSEQRVDRPAEPAPMTAPAAMAPARSIDTGPVRPRRVSGNGAAAAAVPQDFEDDVEDDSDVDENIFNDSKGFAEFAERLGAEGLPALLEAAAAYAACVEGRPHFSRPQLLRQVVPLTEHSDLSREDSLRSFGTLLRNGKIVKVKRGQYTLTDASHYLSEARKLVG</sequence>
<dbReference type="Proteomes" id="UP000679352">
    <property type="component" value="Chromosome"/>
</dbReference>
<feature type="region of interest" description="Disordered" evidence="1">
    <location>
        <begin position="145"/>
        <end position="172"/>
    </location>
</feature>
<evidence type="ECO:0000313" key="2">
    <source>
        <dbReference type="EMBL" id="QWK91088.1"/>
    </source>
</evidence>
<dbReference type="EMBL" id="CP076361">
    <property type="protein sequence ID" value="QWK91088.1"/>
    <property type="molecule type" value="Genomic_DNA"/>
</dbReference>
<proteinExistence type="predicted"/>
<dbReference type="RefSeq" id="WP_215503279.1">
    <property type="nucleotide sequence ID" value="NZ_CP076361.1"/>
</dbReference>
<reference evidence="2" key="1">
    <citation type="submission" date="2021-06" db="EMBL/GenBank/DDBJ databases">
        <title>Direct submission.</title>
        <authorList>
            <person name="Lee C.-S."/>
            <person name="Jin L."/>
        </authorList>
    </citation>
    <scope>NUCLEOTIDE SEQUENCE</scope>
    <source>
        <strain evidence="2">Con5</strain>
    </source>
</reference>
<name>A0A975S2L3_9RHOB</name>
<evidence type="ECO:0000256" key="1">
    <source>
        <dbReference type="SAM" id="MobiDB-lite"/>
    </source>
</evidence>
<gene>
    <name evidence="2" type="ORF">KM031_04040</name>
</gene>
<evidence type="ECO:0008006" key="4">
    <source>
        <dbReference type="Google" id="ProtNLM"/>
    </source>
</evidence>
<protein>
    <recommendedName>
        <fullName evidence="4">Lipoprotein</fullName>
    </recommendedName>
</protein>
<feature type="region of interest" description="Disordered" evidence="1">
    <location>
        <begin position="178"/>
        <end position="197"/>
    </location>
</feature>
<evidence type="ECO:0000313" key="3">
    <source>
        <dbReference type="Proteomes" id="UP000679352"/>
    </source>
</evidence>
<feature type="compositionally biased region" description="Pro residues" evidence="1">
    <location>
        <begin position="505"/>
        <end position="519"/>
    </location>
</feature>
<accession>A0A975S2L3</accession>
<feature type="region of interest" description="Disordered" evidence="1">
    <location>
        <begin position="473"/>
        <end position="534"/>
    </location>
</feature>
<dbReference type="AlphaFoldDB" id="A0A975S2L3"/>